<dbReference type="InterPro" id="IPR001962">
    <property type="entry name" value="Asn_synthase"/>
</dbReference>
<name>A0A5B2V8K6_9HYPH</name>
<dbReference type="Pfam" id="PF00733">
    <property type="entry name" value="Asn_synthase"/>
    <property type="match status" value="1"/>
</dbReference>
<reference evidence="6 7" key="2">
    <citation type="submission" date="2019-09" db="EMBL/GenBank/DDBJ databases">
        <authorList>
            <person name="Jin C."/>
        </authorList>
    </citation>
    <scope>NUCLEOTIDE SEQUENCE [LARGE SCALE GENOMIC DNA]</scope>
    <source>
        <strain evidence="6 7">BN140002</strain>
    </source>
</reference>
<dbReference type="Pfam" id="PF13537">
    <property type="entry name" value="GATase_7"/>
    <property type="match status" value="1"/>
</dbReference>
<dbReference type="EC" id="6.3.5.4" evidence="2"/>
<dbReference type="InterPro" id="IPR029055">
    <property type="entry name" value="Ntn_hydrolases_N"/>
</dbReference>
<comment type="caution">
    <text evidence="6">The sequence shown here is derived from an EMBL/GenBank/DDBJ whole genome shotgun (WGS) entry which is preliminary data.</text>
</comment>
<dbReference type="RefSeq" id="WP_149821907.1">
    <property type="nucleotide sequence ID" value="NZ_VUOA01000043.1"/>
</dbReference>
<proteinExistence type="predicted"/>
<comment type="pathway">
    <text evidence="1">Amino-acid biosynthesis; L-asparagine biosynthesis; L-asparagine from L-aspartate (L-Gln route): step 1/1.</text>
</comment>
<gene>
    <name evidence="6" type="ORF">F0L46_22750</name>
</gene>
<organism evidence="6 7">
    <name type="scientific">Salinarimonas soli</name>
    <dbReference type="NCBI Taxonomy" id="1638099"/>
    <lineage>
        <taxon>Bacteria</taxon>
        <taxon>Pseudomonadati</taxon>
        <taxon>Pseudomonadota</taxon>
        <taxon>Alphaproteobacteria</taxon>
        <taxon>Hyphomicrobiales</taxon>
        <taxon>Salinarimonadaceae</taxon>
        <taxon>Salinarimonas</taxon>
    </lineage>
</organism>
<accession>A0A5B2V8K6</accession>
<feature type="domain" description="Glutamine amidotransferase type-2" evidence="5">
    <location>
        <begin position="97"/>
        <end position="150"/>
    </location>
</feature>
<evidence type="ECO:0000256" key="3">
    <source>
        <dbReference type="ARBA" id="ARBA00048741"/>
    </source>
</evidence>
<comment type="catalytic activity">
    <reaction evidence="3">
        <text>L-aspartate + L-glutamine + ATP + H2O = L-asparagine + L-glutamate + AMP + diphosphate + H(+)</text>
        <dbReference type="Rhea" id="RHEA:12228"/>
        <dbReference type="ChEBI" id="CHEBI:15377"/>
        <dbReference type="ChEBI" id="CHEBI:15378"/>
        <dbReference type="ChEBI" id="CHEBI:29985"/>
        <dbReference type="ChEBI" id="CHEBI:29991"/>
        <dbReference type="ChEBI" id="CHEBI:30616"/>
        <dbReference type="ChEBI" id="CHEBI:33019"/>
        <dbReference type="ChEBI" id="CHEBI:58048"/>
        <dbReference type="ChEBI" id="CHEBI:58359"/>
        <dbReference type="ChEBI" id="CHEBI:456215"/>
        <dbReference type="EC" id="6.3.5.4"/>
    </reaction>
</comment>
<dbReference type="Gene3D" id="3.40.50.620">
    <property type="entry name" value="HUPs"/>
    <property type="match status" value="1"/>
</dbReference>
<evidence type="ECO:0000259" key="4">
    <source>
        <dbReference type="Pfam" id="PF00733"/>
    </source>
</evidence>
<dbReference type="GO" id="GO:0006529">
    <property type="term" value="P:asparagine biosynthetic process"/>
    <property type="evidence" value="ECO:0007669"/>
    <property type="project" value="InterPro"/>
</dbReference>
<evidence type="ECO:0000313" key="7">
    <source>
        <dbReference type="Proteomes" id="UP000323142"/>
    </source>
</evidence>
<dbReference type="InterPro" id="IPR051786">
    <property type="entry name" value="ASN_synthetase/amidase"/>
</dbReference>
<dbReference type="GO" id="GO:0004066">
    <property type="term" value="F:asparagine synthase (glutamine-hydrolyzing) activity"/>
    <property type="evidence" value="ECO:0007669"/>
    <property type="project" value="UniProtKB-EC"/>
</dbReference>
<dbReference type="PANTHER" id="PTHR43284:SF1">
    <property type="entry name" value="ASPARAGINE SYNTHETASE"/>
    <property type="match status" value="1"/>
</dbReference>
<feature type="domain" description="Asparagine synthetase" evidence="4">
    <location>
        <begin position="224"/>
        <end position="351"/>
    </location>
</feature>
<dbReference type="InterPro" id="IPR017932">
    <property type="entry name" value="GATase_2_dom"/>
</dbReference>
<evidence type="ECO:0000259" key="5">
    <source>
        <dbReference type="Pfam" id="PF13537"/>
    </source>
</evidence>
<dbReference type="Gene3D" id="3.60.20.10">
    <property type="entry name" value="Glutamine Phosphoribosylpyrophosphate, subunit 1, domain 1"/>
    <property type="match status" value="1"/>
</dbReference>
<dbReference type="EMBL" id="VUOA01000043">
    <property type="protein sequence ID" value="KAA2234772.1"/>
    <property type="molecule type" value="Genomic_DNA"/>
</dbReference>
<dbReference type="PANTHER" id="PTHR43284">
    <property type="entry name" value="ASPARAGINE SYNTHETASE (GLUTAMINE-HYDROLYZING)"/>
    <property type="match status" value="1"/>
</dbReference>
<evidence type="ECO:0000313" key="6">
    <source>
        <dbReference type="EMBL" id="KAA2234772.1"/>
    </source>
</evidence>
<dbReference type="Proteomes" id="UP000323142">
    <property type="component" value="Unassembled WGS sequence"/>
</dbReference>
<dbReference type="OrthoDB" id="9763290at2"/>
<dbReference type="SUPFAM" id="SSF56235">
    <property type="entry name" value="N-terminal nucleophile aminohydrolases (Ntn hydrolases)"/>
    <property type="match status" value="1"/>
</dbReference>
<dbReference type="AlphaFoldDB" id="A0A5B2V8K6"/>
<reference evidence="6 7" key="1">
    <citation type="submission" date="2019-09" db="EMBL/GenBank/DDBJ databases">
        <title>Salinarimonas rosea gen. nov., sp. nov., a new member of the a-2 subgroup of the Proteobacteria.</title>
        <authorList>
            <person name="Liu J."/>
        </authorList>
    </citation>
    <scope>NUCLEOTIDE SEQUENCE [LARGE SCALE GENOMIC DNA]</scope>
    <source>
        <strain evidence="6 7">BN140002</strain>
    </source>
</reference>
<evidence type="ECO:0000256" key="2">
    <source>
        <dbReference type="ARBA" id="ARBA00012737"/>
    </source>
</evidence>
<protein>
    <recommendedName>
        <fullName evidence="2">asparagine synthase (glutamine-hydrolyzing)</fullName>
        <ecNumber evidence="2">6.3.5.4</ecNumber>
    </recommendedName>
</protein>
<dbReference type="SUPFAM" id="SSF52402">
    <property type="entry name" value="Adenine nucleotide alpha hydrolases-like"/>
    <property type="match status" value="1"/>
</dbReference>
<evidence type="ECO:0000256" key="1">
    <source>
        <dbReference type="ARBA" id="ARBA00005187"/>
    </source>
</evidence>
<keyword evidence="7" id="KW-1185">Reference proteome</keyword>
<sequence>MVGIYGSICATAENRLTGARRMAEKLTHDGSNENITFAGRNWSCGVVAPKHGSRVIKCRGKGVAVIFGVPVLRGEALLNFEDSIKLLADDLENSISDIQRHLKNFDGCFALAVIDPSEEKLLLVSDPSGGVPIYYNEPNLTWASEPKALSTLDAVSPARLKDFVNHGYVRPPETYFHDVRQLPQRCAMIWDLNRLTVSTQQVYERSMRPLKVRADPAEACLEFSRLTTQAIRKRLVASGLDRVDVTLSGGLDSRLLAVEGNKNWPVRALSYGQRWSPELTLASNVANQLKVEHLVVHVEQSNWLVGRDKAIWMTDGMMDMMHTHIWHLSPLLRSDRAILDGLFGDVVLGRSRITLDPEADEHDNRLLRMSRFTFFGPRLEMNRSIVLTPLIDLDLIAFVDSLPEEMTSDGKLYRDACGTLYGAPFTEIAWHKTGRPPSPYERNGIAKAIQRTLKRTAQISGWFGTPLLSRHETMDYFRWMKREPFRTYFLQLMYGKSALLKEYIDVPPEQLLFTRLPAPNRVLQISRLLTLEAWLRQTQAGKFLTWEQMLDS</sequence>
<dbReference type="InterPro" id="IPR014729">
    <property type="entry name" value="Rossmann-like_a/b/a_fold"/>
</dbReference>